<keyword evidence="4" id="KW-0597">Phosphoprotein</keyword>
<dbReference type="InterPro" id="IPR003660">
    <property type="entry name" value="HAMP_dom"/>
</dbReference>
<comment type="subcellular location">
    <subcellularLocation>
        <location evidence="2">Membrane</location>
    </subcellularLocation>
</comment>
<evidence type="ECO:0000256" key="9">
    <source>
        <dbReference type="SAM" id="Phobius"/>
    </source>
</evidence>
<evidence type="ECO:0000259" key="11">
    <source>
        <dbReference type="PROSITE" id="PS50885"/>
    </source>
</evidence>
<evidence type="ECO:0000256" key="2">
    <source>
        <dbReference type="ARBA" id="ARBA00004370"/>
    </source>
</evidence>
<protein>
    <recommendedName>
        <fullName evidence="3">histidine kinase</fullName>
        <ecNumber evidence="3">2.7.13.3</ecNumber>
    </recommendedName>
</protein>
<dbReference type="InterPro" id="IPR003594">
    <property type="entry name" value="HATPase_dom"/>
</dbReference>
<evidence type="ECO:0000313" key="12">
    <source>
        <dbReference type="EMBL" id="MDT2602178.1"/>
    </source>
</evidence>
<dbReference type="Pfam" id="PF06580">
    <property type="entry name" value="His_kinase"/>
    <property type="match status" value="1"/>
</dbReference>
<dbReference type="Gene3D" id="3.30.565.10">
    <property type="entry name" value="Histidine kinase-like ATPase, C-terminal domain"/>
    <property type="match status" value="1"/>
</dbReference>
<evidence type="ECO:0000256" key="4">
    <source>
        <dbReference type="ARBA" id="ARBA00022553"/>
    </source>
</evidence>
<feature type="domain" description="HAMP" evidence="11">
    <location>
        <begin position="202"/>
        <end position="254"/>
    </location>
</feature>
<dbReference type="Gene3D" id="6.10.340.10">
    <property type="match status" value="1"/>
</dbReference>
<evidence type="ECO:0000256" key="6">
    <source>
        <dbReference type="ARBA" id="ARBA00022777"/>
    </source>
</evidence>
<organism evidence="12 13">
    <name type="scientific">Enterococcus hulanensis</name>
    <dbReference type="NCBI Taxonomy" id="2559929"/>
    <lineage>
        <taxon>Bacteria</taxon>
        <taxon>Bacillati</taxon>
        <taxon>Bacillota</taxon>
        <taxon>Bacilli</taxon>
        <taxon>Lactobacillales</taxon>
        <taxon>Enterococcaceae</taxon>
        <taxon>Enterococcus</taxon>
    </lineage>
</organism>
<keyword evidence="9" id="KW-1133">Transmembrane helix</keyword>
<feature type="transmembrane region" description="Helical" evidence="9">
    <location>
        <begin position="171"/>
        <end position="193"/>
    </location>
</feature>
<gene>
    <name evidence="12" type="ORF">P7D85_20665</name>
</gene>
<comment type="catalytic activity">
    <reaction evidence="1">
        <text>ATP + protein L-histidine = ADP + protein N-phospho-L-histidine.</text>
        <dbReference type="EC" id="2.7.13.3"/>
    </reaction>
</comment>
<sequence>MKRISIGNTLNFHYKLVILLVILPMVFISVFFMVNIFQYRKSIENVNYVNKLNSEMATKIDNSVFYLITGKPTKMQDPAELILYYHKKLDTLKTSSSSVDQQQTLDVAKRILDTDRHYVNTIKDNIATEKPISESEAILVEIRNVNVLLKDTLQEFVTGEINLSNKKSNQIFQTIIILLFLELCLVVILILIISRNKKDLTARIQTPMDKILTSLSEVSKGNWDTQVESSEIIEFDLLSTEVNQMTTQIKALIEQNERKQQAIAKAELKALQAQITPHFIYNSLDAIITLSELDEPERVVETTLALSNFFKLTLNNGRDWVTVQQEIEHVKSYLQILKTRYGSILEYQLMIDPSIENIKMLKMILQPLVENAMYHGIKHSRRRGLIEIRGTQQNQMLIFEVADNGSGMSPQQVAELQKNIQELDPTGVSGGYGLYNVYRRLRLYFGAAAELRIASQENQGTTVTIMLPIRDDAFLETEEEDA</sequence>
<dbReference type="SMART" id="SM00387">
    <property type="entry name" value="HATPase_c"/>
    <property type="match status" value="1"/>
</dbReference>
<dbReference type="EMBL" id="JARPYI010000017">
    <property type="protein sequence ID" value="MDT2602178.1"/>
    <property type="molecule type" value="Genomic_DNA"/>
</dbReference>
<dbReference type="RefSeq" id="WP_311823530.1">
    <property type="nucleotide sequence ID" value="NZ_JARPYF010000016.1"/>
</dbReference>
<comment type="caution">
    <text evidence="12">The sequence shown here is derived from an EMBL/GenBank/DDBJ whole genome shotgun (WGS) entry which is preliminary data.</text>
</comment>
<name>A0ABU3F6M1_9ENTE</name>
<dbReference type="PROSITE" id="PS50885">
    <property type="entry name" value="HAMP"/>
    <property type="match status" value="1"/>
</dbReference>
<dbReference type="InterPro" id="IPR050640">
    <property type="entry name" value="Bact_2-comp_sensor_kinase"/>
</dbReference>
<dbReference type="GO" id="GO:0016301">
    <property type="term" value="F:kinase activity"/>
    <property type="evidence" value="ECO:0007669"/>
    <property type="project" value="UniProtKB-KW"/>
</dbReference>
<dbReference type="Proteomes" id="UP001252875">
    <property type="component" value="Unassembled WGS sequence"/>
</dbReference>
<evidence type="ECO:0000313" key="13">
    <source>
        <dbReference type="Proteomes" id="UP001252875"/>
    </source>
</evidence>
<evidence type="ECO:0000256" key="3">
    <source>
        <dbReference type="ARBA" id="ARBA00012438"/>
    </source>
</evidence>
<keyword evidence="8" id="KW-0175">Coiled coil</keyword>
<dbReference type="InterPro" id="IPR010559">
    <property type="entry name" value="Sig_transdc_His_kin_internal"/>
</dbReference>
<keyword evidence="5" id="KW-0808">Transferase</keyword>
<keyword evidence="6 12" id="KW-0418">Kinase</keyword>
<feature type="domain" description="Histidine kinase" evidence="10">
    <location>
        <begin position="361"/>
        <end position="471"/>
    </location>
</feature>
<feature type="transmembrane region" description="Helical" evidence="9">
    <location>
        <begin position="12"/>
        <end position="37"/>
    </location>
</feature>
<dbReference type="InterPro" id="IPR005467">
    <property type="entry name" value="His_kinase_dom"/>
</dbReference>
<keyword evidence="9" id="KW-0812">Transmembrane</keyword>
<dbReference type="SMART" id="SM00304">
    <property type="entry name" value="HAMP"/>
    <property type="match status" value="1"/>
</dbReference>
<keyword evidence="7" id="KW-0902">Two-component regulatory system</keyword>
<feature type="coiled-coil region" evidence="8">
    <location>
        <begin position="242"/>
        <end position="274"/>
    </location>
</feature>
<dbReference type="InterPro" id="IPR036890">
    <property type="entry name" value="HATPase_C_sf"/>
</dbReference>
<evidence type="ECO:0000256" key="8">
    <source>
        <dbReference type="SAM" id="Coils"/>
    </source>
</evidence>
<dbReference type="EC" id="2.7.13.3" evidence="3"/>
<evidence type="ECO:0000256" key="5">
    <source>
        <dbReference type="ARBA" id="ARBA00022679"/>
    </source>
</evidence>
<evidence type="ECO:0000259" key="10">
    <source>
        <dbReference type="PROSITE" id="PS50109"/>
    </source>
</evidence>
<keyword evidence="9" id="KW-0472">Membrane</keyword>
<dbReference type="Pfam" id="PF02518">
    <property type="entry name" value="HATPase_c"/>
    <property type="match status" value="1"/>
</dbReference>
<dbReference type="SUPFAM" id="SSF55874">
    <property type="entry name" value="ATPase domain of HSP90 chaperone/DNA topoisomerase II/histidine kinase"/>
    <property type="match status" value="1"/>
</dbReference>
<proteinExistence type="predicted"/>
<dbReference type="PANTHER" id="PTHR34220">
    <property type="entry name" value="SENSOR HISTIDINE KINASE YPDA"/>
    <property type="match status" value="1"/>
</dbReference>
<accession>A0ABU3F6M1</accession>
<dbReference type="PANTHER" id="PTHR34220:SF7">
    <property type="entry name" value="SENSOR HISTIDINE KINASE YPDA"/>
    <property type="match status" value="1"/>
</dbReference>
<evidence type="ECO:0000256" key="1">
    <source>
        <dbReference type="ARBA" id="ARBA00000085"/>
    </source>
</evidence>
<evidence type="ECO:0000256" key="7">
    <source>
        <dbReference type="ARBA" id="ARBA00023012"/>
    </source>
</evidence>
<keyword evidence="13" id="KW-1185">Reference proteome</keyword>
<reference evidence="12 13" key="1">
    <citation type="submission" date="2023-03" db="EMBL/GenBank/DDBJ databases">
        <authorList>
            <person name="Shen W."/>
            <person name="Cai J."/>
        </authorList>
    </citation>
    <scope>NUCLEOTIDE SEQUENCE [LARGE SCALE GENOMIC DNA]</scope>
    <source>
        <strain evidence="12 13">D6-4</strain>
    </source>
</reference>
<dbReference type="PROSITE" id="PS50109">
    <property type="entry name" value="HIS_KIN"/>
    <property type="match status" value="1"/>
</dbReference>